<keyword evidence="2" id="KW-1003">Cell membrane</keyword>
<dbReference type="SMART" id="SM00849">
    <property type="entry name" value="Lactamase_B"/>
    <property type="match status" value="1"/>
</dbReference>
<organism evidence="8 9">
    <name type="scientific">Trinickia soli</name>
    <dbReference type="NCBI Taxonomy" id="380675"/>
    <lineage>
        <taxon>Bacteria</taxon>
        <taxon>Pseudomonadati</taxon>
        <taxon>Pseudomonadota</taxon>
        <taxon>Betaproteobacteria</taxon>
        <taxon>Burkholderiales</taxon>
        <taxon>Burkholderiaceae</taxon>
        <taxon>Trinickia</taxon>
    </lineage>
</organism>
<dbReference type="InterPro" id="IPR025405">
    <property type="entry name" value="DUF4131"/>
</dbReference>
<protein>
    <submittedName>
        <fullName evidence="8">Competence protein ComEC</fullName>
    </submittedName>
</protein>
<reference evidence="8 9" key="1">
    <citation type="submission" date="2018-01" db="EMBL/GenBank/DDBJ databases">
        <title>Whole genome analyses suggest that Burkholderia sensu lato contains two further novel genera in the rhizoxinica-symbiotica group Mycetohabitans gen. nov., and Trinickia gen. nov.: implications for the evolution of diazotrophy and nodulation in the Burkholderiaceae.</title>
        <authorList>
            <person name="Estrada-de los Santos P."/>
            <person name="Palmer M."/>
            <person name="Chavez-Ramirez B."/>
            <person name="Beukes C."/>
            <person name="Steenkamp E.T."/>
            <person name="Hirsch A.M."/>
            <person name="Manyaka P."/>
            <person name="Maluk M."/>
            <person name="Lafos M."/>
            <person name="Crook M."/>
            <person name="Gross E."/>
            <person name="Simon M.F."/>
            <person name="Bueno dos Reis Junior F."/>
            <person name="Poole P.S."/>
            <person name="Venter S.N."/>
            <person name="James E.K."/>
        </authorList>
    </citation>
    <scope>NUCLEOTIDE SEQUENCE [LARGE SCALE GENOMIC DNA]</scope>
    <source>
        <strain evidence="8 9">GP25-8</strain>
    </source>
</reference>
<evidence type="ECO:0000256" key="6">
    <source>
        <dbReference type="SAM" id="Phobius"/>
    </source>
</evidence>
<evidence type="ECO:0000313" key="8">
    <source>
        <dbReference type="EMBL" id="PMS19294.1"/>
    </source>
</evidence>
<dbReference type="InterPro" id="IPR004477">
    <property type="entry name" value="ComEC_N"/>
</dbReference>
<dbReference type="GO" id="GO:0005886">
    <property type="term" value="C:plasma membrane"/>
    <property type="evidence" value="ECO:0007669"/>
    <property type="project" value="UniProtKB-SubCell"/>
</dbReference>
<feature type="transmembrane region" description="Helical" evidence="6">
    <location>
        <begin position="283"/>
        <end position="306"/>
    </location>
</feature>
<feature type="transmembrane region" description="Helical" evidence="6">
    <location>
        <begin position="73"/>
        <end position="94"/>
    </location>
</feature>
<gene>
    <name evidence="8" type="ORF">C0Z19_21940</name>
</gene>
<name>A0A2N7VQ53_9BURK</name>
<dbReference type="SUPFAM" id="SSF56281">
    <property type="entry name" value="Metallo-hydrolase/oxidoreductase"/>
    <property type="match status" value="1"/>
</dbReference>
<feature type="transmembrane region" description="Helical" evidence="6">
    <location>
        <begin position="326"/>
        <end position="348"/>
    </location>
</feature>
<feature type="domain" description="Metallo-beta-lactamase" evidence="7">
    <location>
        <begin position="617"/>
        <end position="810"/>
    </location>
</feature>
<comment type="caution">
    <text evidence="8">The sequence shown here is derived from an EMBL/GenBank/DDBJ whole genome shotgun (WGS) entry which is preliminary data.</text>
</comment>
<dbReference type="Proteomes" id="UP000235347">
    <property type="component" value="Unassembled WGS sequence"/>
</dbReference>
<proteinExistence type="predicted"/>
<dbReference type="InterPro" id="IPR035681">
    <property type="entry name" value="ComA-like_MBL"/>
</dbReference>
<evidence type="ECO:0000256" key="1">
    <source>
        <dbReference type="ARBA" id="ARBA00004651"/>
    </source>
</evidence>
<dbReference type="InterPro" id="IPR052159">
    <property type="entry name" value="Competence_DNA_uptake"/>
</dbReference>
<dbReference type="Pfam" id="PF03772">
    <property type="entry name" value="Competence"/>
    <property type="match status" value="1"/>
</dbReference>
<dbReference type="Gene3D" id="3.60.15.10">
    <property type="entry name" value="Ribonuclease Z/Hydroxyacylglutathione hydrolase-like"/>
    <property type="match status" value="1"/>
</dbReference>
<sequence>MRAVLIGFAVGVVMFQQRATLPAHWEWATLGLLFAAALGLAAVSRRVSGSTRTRRAGESMTSSERTPIRRKQFAAHMTVGALAGAAVVAGYTYAALRAEIRLAEALPQAWEMRELPLTGHVRGLPLRDGANTRFLFDVDVGAVRERTGIERFPSTVQLSWSARGADAPPLLAPGDRWRLTVRLKRPHGYANFAGQDTEVSLLARGVRATGSVVASATALRLIDPSGGLGVAVDRMRFALRERIAHVLPGTVHGGIVTALAIGAQDAIGQADRLALRRTGTSHLVAVSGLHIGFVAGLVGAVTGWLWRRSCFCGAMLAARGAREWPLLVPTPIVATIAGVASAVGYAALAGWNIPAQRALWMLLVASFAFTLGRTVALSLVLAWAAALVLVVDPWAGTSAGFWLSFCAVAWIAFAMRARWRVRRDEQDPLAMLDAVRASDPAWNGSFEQPRDARPARWRRTLATLRTRCADALRAQWAVTIGLAPLTAYWFSQVSLVGPLANAVAVPWVSVLIVPIVLVAIVLPAPLDALAFECAHTLLEPLMRALHALAQSPWADRQPPHPSLWALASALVGAAWCLMPRGWPLRFAAPLTWLPLVVPSGPQVAEGAFRLTALDVGQGASILVETHRRALLFDAGTGPESTRAGERVVAPYLVANGVARLDTLVVSHGDADHAGGVPAVLAAAEVRQLLGGLPDSHRLWDIAQAAEIDRLRCATGQRWHWDGVDFEVLWPDTGPLPTRSNEQSCVLKVSAPGMSALLTGDIGAPSERALVRRIPEALNADILLVAHHGSATSSTEPFLDSVHPRVAVFQVG</sequence>
<comment type="subcellular location">
    <subcellularLocation>
        <location evidence="1">Cell membrane</location>
        <topology evidence="1">Multi-pass membrane protein</topology>
    </subcellularLocation>
</comment>
<dbReference type="EMBL" id="PNYB01000022">
    <property type="protein sequence ID" value="PMS19294.1"/>
    <property type="molecule type" value="Genomic_DNA"/>
</dbReference>
<feature type="transmembrane region" description="Helical" evidence="6">
    <location>
        <begin position="243"/>
        <end position="262"/>
    </location>
</feature>
<evidence type="ECO:0000259" key="7">
    <source>
        <dbReference type="SMART" id="SM00849"/>
    </source>
</evidence>
<evidence type="ECO:0000256" key="4">
    <source>
        <dbReference type="ARBA" id="ARBA00022989"/>
    </source>
</evidence>
<evidence type="ECO:0000256" key="5">
    <source>
        <dbReference type="ARBA" id="ARBA00023136"/>
    </source>
</evidence>
<dbReference type="RefSeq" id="WP_102611942.1">
    <property type="nucleotide sequence ID" value="NZ_CADIKD010000002.1"/>
</dbReference>
<evidence type="ECO:0000313" key="9">
    <source>
        <dbReference type="Proteomes" id="UP000235347"/>
    </source>
</evidence>
<evidence type="ECO:0000256" key="2">
    <source>
        <dbReference type="ARBA" id="ARBA00022475"/>
    </source>
</evidence>
<dbReference type="InterPro" id="IPR036866">
    <property type="entry name" value="RibonucZ/Hydroxyglut_hydro"/>
</dbReference>
<dbReference type="CDD" id="cd07731">
    <property type="entry name" value="ComA-like_MBL-fold"/>
    <property type="match status" value="1"/>
</dbReference>
<dbReference type="AlphaFoldDB" id="A0A2N7VQ53"/>
<keyword evidence="9" id="KW-1185">Reference proteome</keyword>
<dbReference type="PANTHER" id="PTHR30619:SF1">
    <property type="entry name" value="RECOMBINATION PROTEIN 2"/>
    <property type="match status" value="1"/>
</dbReference>
<keyword evidence="3 6" id="KW-0812">Transmembrane</keyword>
<evidence type="ECO:0000256" key="3">
    <source>
        <dbReference type="ARBA" id="ARBA00022692"/>
    </source>
</evidence>
<dbReference type="InterPro" id="IPR001279">
    <property type="entry name" value="Metallo-B-lactamas"/>
</dbReference>
<dbReference type="PANTHER" id="PTHR30619">
    <property type="entry name" value="DNA INTERNALIZATION/COMPETENCE PROTEIN COMEC/REC2"/>
    <property type="match status" value="1"/>
</dbReference>
<keyword evidence="5 6" id="KW-0472">Membrane</keyword>
<feature type="transmembrane region" description="Helical" evidence="6">
    <location>
        <begin position="394"/>
        <end position="413"/>
    </location>
</feature>
<dbReference type="NCBIfam" id="TIGR00360">
    <property type="entry name" value="ComEC_N-term"/>
    <property type="match status" value="1"/>
</dbReference>
<dbReference type="Pfam" id="PF13567">
    <property type="entry name" value="DUF4131"/>
    <property type="match status" value="1"/>
</dbReference>
<feature type="transmembrane region" description="Helical" evidence="6">
    <location>
        <begin position="360"/>
        <end position="388"/>
    </location>
</feature>
<accession>A0A2N7VQ53</accession>
<dbReference type="Pfam" id="PF00753">
    <property type="entry name" value="Lactamase_B"/>
    <property type="match status" value="1"/>
</dbReference>
<keyword evidence="4 6" id="KW-1133">Transmembrane helix</keyword>
<feature type="transmembrane region" description="Helical" evidence="6">
    <location>
        <begin position="503"/>
        <end position="522"/>
    </location>
</feature>
<feature type="transmembrane region" description="Helical" evidence="6">
    <location>
        <begin position="25"/>
        <end position="44"/>
    </location>
</feature>